<dbReference type="InterPro" id="IPR016181">
    <property type="entry name" value="Acyl_CoA_acyltransferase"/>
</dbReference>
<dbReference type="RefSeq" id="WP_344402769.1">
    <property type="nucleotide sequence ID" value="NZ_BAAASG010000011.1"/>
</dbReference>
<sequence length="170" mass="18262">MPLPVYADTIRTPRLDLLPLRVEHAEEMAATLSDPALHDFIGGSPSSPKDLRIRYERLVAGSPDPAVSWCNWVLLLREGSRPVGTVQATVSGTAAEIAWVVGTARQGRGLASEAARALVTWLAGRSDLRTVVAHIHPGHTASAAVARGAGLEPTDEQHDGETRWRLALPR</sequence>
<organism evidence="2 3">
    <name type="scientific">Streptomyces longisporus</name>
    <dbReference type="NCBI Taxonomy" id="1948"/>
    <lineage>
        <taxon>Bacteria</taxon>
        <taxon>Bacillati</taxon>
        <taxon>Actinomycetota</taxon>
        <taxon>Actinomycetes</taxon>
        <taxon>Kitasatosporales</taxon>
        <taxon>Streptomycetaceae</taxon>
        <taxon>Streptomyces</taxon>
    </lineage>
</organism>
<dbReference type="PANTHER" id="PTHR43441:SF10">
    <property type="entry name" value="ACETYLTRANSFERASE"/>
    <property type="match status" value="1"/>
</dbReference>
<dbReference type="PANTHER" id="PTHR43441">
    <property type="entry name" value="RIBOSOMAL-PROTEIN-SERINE ACETYLTRANSFERASE"/>
    <property type="match status" value="1"/>
</dbReference>
<name>A0ABP5ZNQ4_STRLO</name>
<accession>A0ABP5ZNQ4</accession>
<dbReference type="Pfam" id="PF13302">
    <property type="entry name" value="Acetyltransf_3"/>
    <property type="match status" value="1"/>
</dbReference>
<gene>
    <name evidence="2" type="ORF">GCM10010276_50030</name>
</gene>
<dbReference type="EMBL" id="BAAASG010000011">
    <property type="protein sequence ID" value="GAA2501433.1"/>
    <property type="molecule type" value="Genomic_DNA"/>
</dbReference>
<protein>
    <submittedName>
        <fullName evidence="2">GNAT family N-acetyltransferase</fullName>
    </submittedName>
</protein>
<feature type="domain" description="N-acetyltransferase" evidence="1">
    <location>
        <begin position="15"/>
        <end position="169"/>
    </location>
</feature>
<dbReference type="Gene3D" id="3.40.630.30">
    <property type="match status" value="1"/>
</dbReference>
<proteinExistence type="predicted"/>
<dbReference type="SUPFAM" id="SSF55729">
    <property type="entry name" value="Acyl-CoA N-acyltransferases (Nat)"/>
    <property type="match status" value="1"/>
</dbReference>
<reference evidence="3" key="1">
    <citation type="journal article" date="2019" name="Int. J. Syst. Evol. Microbiol.">
        <title>The Global Catalogue of Microorganisms (GCM) 10K type strain sequencing project: providing services to taxonomists for standard genome sequencing and annotation.</title>
        <authorList>
            <consortium name="The Broad Institute Genomics Platform"/>
            <consortium name="The Broad Institute Genome Sequencing Center for Infectious Disease"/>
            <person name="Wu L."/>
            <person name="Ma J."/>
        </authorList>
    </citation>
    <scope>NUCLEOTIDE SEQUENCE [LARGE SCALE GENOMIC DNA]</scope>
    <source>
        <strain evidence="3">JCM 4395</strain>
    </source>
</reference>
<evidence type="ECO:0000313" key="2">
    <source>
        <dbReference type="EMBL" id="GAA2501433.1"/>
    </source>
</evidence>
<keyword evidence="3" id="KW-1185">Reference proteome</keyword>
<dbReference type="InterPro" id="IPR051908">
    <property type="entry name" value="Ribosomal_N-acetyltransferase"/>
</dbReference>
<dbReference type="InterPro" id="IPR000182">
    <property type="entry name" value="GNAT_dom"/>
</dbReference>
<evidence type="ECO:0000259" key="1">
    <source>
        <dbReference type="PROSITE" id="PS51186"/>
    </source>
</evidence>
<comment type="caution">
    <text evidence="2">The sequence shown here is derived from an EMBL/GenBank/DDBJ whole genome shotgun (WGS) entry which is preliminary data.</text>
</comment>
<dbReference type="Proteomes" id="UP001501777">
    <property type="component" value="Unassembled WGS sequence"/>
</dbReference>
<evidence type="ECO:0000313" key="3">
    <source>
        <dbReference type="Proteomes" id="UP001501777"/>
    </source>
</evidence>
<dbReference type="PROSITE" id="PS51186">
    <property type="entry name" value="GNAT"/>
    <property type="match status" value="1"/>
</dbReference>